<dbReference type="InterPro" id="IPR003434">
    <property type="entry name" value="Arteri_GP2a"/>
</dbReference>
<keyword evidence="1" id="KW-0472">Membrane</keyword>
<evidence type="ECO:0000313" key="2">
    <source>
        <dbReference type="EMBL" id="ALS54313.1"/>
    </source>
</evidence>
<dbReference type="Proteomes" id="UP000103381">
    <property type="component" value="Genome"/>
</dbReference>
<accession>A0A159D6X9</accession>
<reference evidence="2 3" key="1">
    <citation type="journal article" date="2016" name="J. Virol.">
        <title>Arteriviruses, Pegiviruses, and Lentiviruses Are Common among Wild African Monkeys.</title>
        <authorList>
            <person name="Bailey A."/>
            <person name="Heimbruch K."/>
        </authorList>
    </citation>
    <scope>NUCLEOTIDE SEQUENCE [LARGE SCALE GENOMIC DNA]</scope>
    <source>
        <strain evidence="2">VSAJ1015</strain>
    </source>
</reference>
<organism evidence="2 3">
    <name type="scientific">Free State vervet virus</name>
    <dbReference type="NCBI Taxonomy" id="1737586"/>
    <lineage>
        <taxon>Viruses</taxon>
        <taxon>Riboviria</taxon>
        <taxon>Orthornavirae</taxon>
        <taxon>Pisuviricota</taxon>
        <taxon>Pisoniviricetes</taxon>
        <taxon>Nidovirales</taxon>
        <taxon>Arnidovirineae</taxon>
        <taxon>Arteriviridae</taxon>
        <taxon>Simarterivirinae</taxon>
        <taxon>Epsilonarterivirus</taxon>
        <taxon>Sheartevirus</taxon>
        <taxon>Epsilonarterivirus safriver</taxon>
    </lineage>
</organism>
<name>A0A159D6X9_9NIDO</name>
<protein>
    <submittedName>
        <fullName evidence="2">GP2b protein</fullName>
    </submittedName>
</protein>
<evidence type="ECO:0000313" key="3">
    <source>
        <dbReference type="Proteomes" id="UP000103381"/>
    </source>
</evidence>
<proteinExistence type="predicted"/>
<evidence type="ECO:0000256" key="1">
    <source>
        <dbReference type="SAM" id="Phobius"/>
    </source>
</evidence>
<dbReference type="Pfam" id="PF02340">
    <property type="entry name" value="PRRSV_Env"/>
    <property type="match status" value="1"/>
</dbReference>
<keyword evidence="1" id="KW-1133">Transmembrane helix</keyword>
<sequence length="190" mass="21248">MLSMSFSCLSLTFSFIWLSLYLHSSLAASSASPYEAFSNAFPDLKSLTAKAACARISHLCQPNILPYHSLGITAKSSLADWYHNQHAKMLGTANLQVKGIRAMFSYNEHCVRLPLTLIKEAALKEPIGVKAYAAHVCHQFLRVACYAYQNITTQWDASQSLHYSHSLHFCVVCTAIVLSSLILTYIFRFF</sequence>
<dbReference type="EMBL" id="KR862308">
    <property type="protein sequence ID" value="ALS54313.1"/>
    <property type="molecule type" value="Genomic_RNA"/>
</dbReference>
<keyword evidence="1" id="KW-0812">Transmembrane</keyword>
<feature type="transmembrane region" description="Helical" evidence="1">
    <location>
        <begin position="166"/>
        <end position="187"/>
    </location>
</feature>